<dbReference type="OrthoDB" id="2633250at2"/>
<feature type="binding site" evidence="3">
    <location>
        <position position="103"/>
    </location>
    <ligand>
        <name>substrate</name>
    </ligand>
</feature>
<dbReference type="PANTHER" id="PTHR10907:SF47">
    <property type="entry name" value="REGUCALCIN"/>
    <property type="match status" value="1"/>
</dbReference>
<dbReference type="Pfam" id="PF08450">
    <property type="entry name" value="SGL"/>
    <property type="match status" value="1"/>
</dbReference>
<accession>A0A561E757</accession>
<dbReference type="SUPFAM" id="SSF63829">
    <property type="entry name" value="Calcium-dependent phosphotriesterase"/>
    <property type="match status" value="1"/>
</dbReference>
<keyword evidence="3" id="KW-0862">Zinc</keyword>
<dbReference type="InterPro" id="IPR013658">
    <property type="entry name" value="SGL"/>
</dbReference>
<gene>
    <name evidence="5" type="ORF">BKA23_0201</name>
</gene>
<dbReference type="Gene3D" id="2.120.10.30">
    <property type="entry name" value="TolB, C-terminal domain"/>
    <property type="match status" value="1"/>
</dbReference>
<keyword evidence="6" id="KW-1185">Reference proteome</keyword>
<feature type="binding site" evidence="3">
    <location>
        <position position="149"/>
    </location>
    <ligand>
        <name>a divalent metal cation</name>
        <dbReference type="ChEBI" id="CHEBI:60240"/>
    </ligand>
</feature>
<feature type="active site" description="Proton donor/acceptor" evidence="2">
    <location>
        <position position="199"/>
    </location>
</feature>
<dbReference type="EMBL" id="VIVQ01000001">
    <property type="protein sequence ID" value="TWE11434.1"/>
    <property type="molecule type" value="Genomic_DNA"/>
</dbReference>
<evidence type="ECO:0000259" key="4">
    <source>
        <dbReference type="Pfam" id="PF08450"/>
    </source>
</evidence>
<dbReference type="InterPro" id="IPR011042">
    <property type="entry name" value="6-blade_b-propeller_TolB-like"/>
</dbReference>
<sequence length="289" mass="30960">MRAEPIAQPHAFHAEGPIWWPEWAMQGPGELKYVDMMNGDVLTVRGENVERVHVGKVAAALRPRGKGGAIVAVERGFALSERNDLSDLQTMQPMWSDESVRFNDGGCDPAGNFFCGTMAYDQHEGGASMYRLTTDGMATQVFSNVTISNGIGWSPEGGTAYYNDTPTRMIQAFDWSPDGGLTDPRPWVTLGDEVAGNPDGLWVDQEGGVWIALYGGGCVHRYLDGKLSEVVEVPGVSNVTACTFGGDDLQTLFITTTRENIPDGEQPLAGAVFSARPGVGGMPVAPFGA</sequence>
<organism evidence="5 6">
    <name type="scientific">Rudaeicoccus suwonensis</name>
    <dbReference type="NCBI Taxonomy" id="657409"/>
    <lineage>
        <taxon>Bacteria</taxon>
        <taxon>Bacillati</taxon>
        <taxon>Actinomycetota</taxon>
        <taxon>Actinomycetes</taxon>
        <taxon>Micrococcales</taxon>
        <taxon>Dermacoccaceae</taxon>
        <taxon>Rudaeicoccus</taxon>
    </lineage>
</organism>
<dbReference type="GO" id="GO:0004341">
    <property type="term" value="F:gluconolactonase activity"/>
    <property type="evidence" value="ECO:0007669"/>
    <property type="project" value="TreeGrafter"/>
</dbReference>
<protein>
    <submittedName>
        <fullName evidence="5">Sugar lactone lactonase YvrE</fullName>
    </submittedName>
</protein>
<proteinExistence type="inferred from homology"/>
<comment type="caution">
    <text evidence="5">The sequence shown here is derived from an EMBL/GenBank/DDBJ whole genome shotgun (WGS) entry which is preliminary data.</text>
</comment>
<name>A0A561E757_9MICO</name>
<dbReference type="AlphaFoldDB" id="A0A561E757"/>
<feature type="binding site" evidence="3">
    <location>
        <position position="101"/>
    </location>
    <ligand>
        <name>substrate</name>
    </ligand>
</feature>
<evidence type="ECO:0000313" key="6">
    <source>
        <dbReference type="Proteomes" id="UP000318297"/>
    </source>
</evidence>
<dbReference type="PRINTS" id="PR01790">
    <property type="entry name" value="SMP30FAMILY"/>
</dbReference>
<dbReference type="PANTHER" id="PTHR10907">
    <property type="entry name" value="REGUCALCIN"/>
    <property type="match status" value="1"/>
</dbReference>
<feature type="domain" description="SMP-30/Gluconolactonase/LRE-like region" evidence="4">
    <location>
        <begin position="14"/>
        <end position="257"/>
    </location>
</feature>
<feature type="binding site" evidence="3">
    <location>
        <position position="199"/>
    </location>
    <ligand>
        <name>a divalent metal cation</name>
        <dbReference type="ChEBI" id="CHEBI:60240"/>
    </ligand>
</feature>
<evidence type="ECO:0000256" key="1">
    <source>
        <dbReference type="ARBA" id="ARBA00008853"/>
    </source>
</evidence>
<feature type="binding site" evidence="3">
    <location>
        <position position="121"/>
    </location>
    <ligand>
        <name>substrate</name>
    </ligand>
</feature>
<dbReference type="GO" id="GO:0005509">
    <property type="term" value="F:calcium ion binding"/>
    <property type="evidence" value="ECO:0007669"/>
    <property type="project" value="TreeGrafter"/>
</dbReference>
<dbReference type="InterPro" id="IPR005511">
    <property type="entry name" value="SMP-30"/>
</dbReference>
<comment type="cofactor">
    <cofactor evidence="3">
        <name>Zn(2+)</name>
        <dbReference type="ChEBI" id="CHEBI:29105"/>
    </cofactor>
    <text evidence="3">Binds 1 divalent metal cation per subunit.</text>
</comment>
<feature type="binding site" evidence="3">
    <location>
        <position position="15"/>
    </location>
    <ligand>
        <name>a divalent metal cation</name>
        <dbReference type="ChEBI" id="CHEBI:60240"/>
    </ligand>
</feature>
<reference evidence="5 6" key="1">
    <citation type="submission" date="2019-06" db="EMBL/GenBank/DDBJ databases">
        <title>Sequencing the genomes of 1000 actinobacteria strains.</title>
        <authorList>
            <person name="Klenk H.-P."/>
        </authorList>
    </citation>
    <scope>NUCLEOTIDE SEQUENCE [LARGE SCALE GENOMIC DNA]</scope>
    <source>
        <strain evidence="5 6">DSM 19560</strain>
    </source>
</reference>
<comment type="similarity">
    <text evidence="1">Belongs to the SMP-30/CGR1 family.</text>
</comment>
<dbReference type="RefSeq" id="WP_145224704.1">
    <property type="nucleotide sequence ID" value="NZ_VIVQ01000001.1"/>
</dbReference>
<evidence type="ECO:0000256" key="2">
    <source>
        <dbReference type="PIRSR" id="PIRSR605511-1"/>
    </source>
</evidence>
<dbReference type="Proteomes" id="UP000318297">
    <property type="component" value="Unassembled WGS sequence"/>
</dbReference>
<dbReference type="GO" id="GO:0019853">
    <property type="term" value="P:L-ascorbic acid biosynthetic process"/>
    <property type="evidence" value="ECO:0007669"/>
    <property type="project" value="TreeGrafter"/>
</dbReference>
<evidence type="ECO:0000313" key="5">
    <source>
        <dbReference type="EMBL" id="TWE11434.1"/>
    </source>
</evidence>
<keyword evidence="3" id="KW-0479">Metal-binding</keyword>
<evidence type="ECO:0000256" key="3">
    <source>
        <dbReference type="PIRSR" id="PIRSR605511-2"/>
    </source>
</evidence>